<protein>
    <submittedName>
        <fullName evidence="1">RNA-binding protein</fullName>
    </submittedName>
</protein>
<accession>A0A369LN42</accession>
<dbReference type="Pfam" id="PF05991">
    <property type="entry name" value="NYN_YacP"/>
    <property type="match status" value="1"/>
</dbReference>
<reference evidence="1 2" key="1">
    <citation type="journal article" date="2018" name="Elife">
        <title>Discovery and characterization of a prevalent human gut bacterial enzyme sufficient for the inactivation of a family of plant toxins.</title>
        <authorList>
            <person name="Koppel N."/>
            <person name="Bisanz J.E."/>
            <person name="Pandelia M.E."/>
            <person name="Turnbaugh P.J."/>
            <person name="Balskus E.P."/>
        </authorList>
    </citation>
    <scope>NUCLEOTIDE SEQUENCE [LARGE SCALE GENOMIC DNA]</scope>
    <source>
        <strain evidence="1 2">OB21 GAM31</strain>
    </source>
</reference>
<comment type="caution">
    <text evidence="1">The sequence shown here is derived from an EMBL/GenBank/DDBJ whole genome shotgun (WGS) entry which is preliminary data.</text>
</comment>
<sequence length="186" mass="20340">MARKETASRPKLLLVDGYNVLRSGSRYRDMRNPGPNPDYDTDSFNRAREALIDDVVMYAGRDFEAIIVFDGADNEYSDGSFEKIAGVRIMFSRAGDSADKVIEKLAWDARARGIETMVVSSDAAIQNTVFGGGVDRMSANGFSRAVAVNAHEFHLDESPKTAVKNTVAERLGGDTVAKLKALRDSL</sequence>
<dbReference type="InterPro" id="IPR010298">
    <property type="entry name" value="YacP-like"/>
</dbReference>
<dbReference type="EMBL" id="PPTO01000001">
    <property type="protein sequence ID" value="RDB60983.1"/>
    <property type="molecule type" value="Genomic_DNA"/>
</dbReference>
<dbReference type="Proteomes" id="UP000253975">
    <property type="component" value="Unassembled WGS sequence"/>
</dbReference>
<gene>
    <name evidence="1" type="ORF">C1881_00190</name>
</gene>
<dbReference type="AlphaFoldDB" id="A0A369LN42"/>
<proteinExistence type="predicted"/>
<name>A0A369LN42_9ACTN</name>
<evidence type="ECO:0000313" key="1">
    <source>
        <dbReference type="EMBL" id="RDB60983.1"/>
    </source>
</evidence>
<dbReference type="PANTHER" id="PTHR34547:SF1">
    <property type="entry name" value="YACP-LIKE NYN DOMAIN PROTEIN"/>
    <property type="match status" value="1"/>
</dbReference>
<organism evidence="1 2">
    <name type="scientific">Slackia isoflavoniconvertens</name>
    <dbReference type="NCBI Taxonomy" id="572010"/>
    <lineage>
        <taxon>Bacteria</taxon>
        <taxon>Bacillati</taxon>
        <taxon>Actinomycetota</taxon>
        <taxon>Coriobacteriia</taxon>
        <taxon>Eggerthellales</taxon>
        <taxon>Eggerthellaceae</taxon>
        <taxon>Slackia</taxon>
    </lineage>
</organism>
<dbReference type="PANTHER" id="PTHR34547">
    <property type="entry name" value="YACP-LIKE NYN DOMAIN PROTEIN"/>
    <property type="match status" value="1"/>
</dbReference>
<dbReference type="RefSeq" id="WP_114614563.1">
    <property type="nucleotide sequence ID" value="NZ_PPTO01000001.1"/>
</dbReference>
<evidence type="ECO:0000313" key="2">
    <source>
        <dbReference type="Proteomes" id="UP000253975"/>
    </source>
</evidence>